<dbReference type="EMBL" id="FNXT01000331">
    <property type="protein sequence ID" value="SZX63558.1"/>
    <property type="molecule type" value="Genomic_DNA"/>
</dbReference>
<dbReference type="GO" id="GO:0016126">
    <property type="term" value="P:sterol biosynthetic process"/>
    <property type="evidence" value="ECO:0007669"/>
    <property type="project" value="UniProtKB-UniRule"/>
</dbReference>
<comment type="catalytic activity">
    <reaction evidence="9">
        <text>squalene + reduced [NADPH--hemoprotein reductase] + O2 = (S)-2,3-epoxysqualene + oxidized [NADPH--hemoprotein reductase] + H2O + H(+)</text>
        <dbReference type="Rhea" id="RHEA:25282"/>
        <dbReference type="Rhea" id="RHEA-COMP:11964"/>
        <dbReference type="Rhea" id="RHEA-COMP:11965"/>
        <dbReference type="ChEBI" id="CHEBI:15377"/>
        <dbReference type="ChEBI" id="CHEBI:15378"/>
        <dbReference type="ChEBI" id="CHEBI:15379"/>
        <dbReference type="ChEBI" id="CHEBI:15440"/>
        <dbReference type="ChEBI" id="CHEBI:15441"/>
        <dbReference type="ChEBI" id="CHEBI:57618"/>
        <dbReference type="ChEBI" id="CHEBI:58210"/>
        <dbReference type="EC" id="1.14.14.17"/>
    </reaction>
</comment>
<evidence type="ECO:0000259" key="10">
    <source>
        <dbReference type="Pfam" id="PF08491"/>
    </source>
</evidence>
<evidence type="ECO:0000256" key="1">
    <source>
        <dbReference type="ARBA" id="ARBA00001974"/>
    </source>
</evidence>
<evidence type="ECO:0000313" key="12">
    <source>
        <dbReference type="Proteomes" id="UP000256970"/>
    </source>
</evidence>
<keyword evidence="9" id="KW-1133">Transmembrane helix</keyword>
<comment type="similarity">
    <text evidence="3 9">Belongs to the squalene monooxygenase family.</text>
</comment>
<evidence type="ECO:0000256" key="7">
    <source>
        <dbReference type="ARBA" id="ARBA00023002"/>
    </source>
</evidence>
<evidence type="ECO:0000313" key="11">
    <source>
        <dbReference type="EMBL" id="SZX63558.1"/>
    </source>
</evidence>
<evidence type="ECO:0000256" key="9">
    <source>
        <dbReference type="RuleBase" id="RU367121"/>
    </source>
</evidence>
<dbReference type="EC" id="1.14.14.17" evidence="4 9"/>
<dbReference type="SUPFAM" id="SSF51905">
    <property type="entry name" value="FAD/NAD(P)-binding domain"/>
    <property type="match status" value="1"/>
</dbReference>
<gene>
    <name evidence="11" type="ORF">BQ4739_LOCUS4094</name>
</gene>
<keyword evidence="12" id="KW-1185">Reference proteome</keyword>
<feature type="domain" description="Squalene epoxidase" evidence="10">
    <location>
        <begin position="188"/>
        <end position="453"/>
    </location>
</feature>
<feature type="transmembrane region" description="Helical" evidence="9">
    <location>
        <begin position="455"/>
        <end position="476"/>
    </location>
</feature>
<reference evidence="11 12" key="1">
    <citation type="submission" date="2016-10" db="EMBL/GenBank/DDBJ databases">
        <authorList>
            <person name="Cai Z."/>
        </authorList>
    </citation>
    <scope>NUCLEOTIDE SEQUENCE [LARGE SCALE GENOMIC DNA]</scope>
</reference>
<feature type="transmembrane region" description="Helical" evidence="9">
    <location>
        <begin position="430"/>
        <end position="448"/>
    </location>
</feature>
<dbReference type="InterPro" id="IPR040125">
    <property type="entry name" value="Squalene_monox"/>
</dbReference>
<dbReference type="Gene3D" id="3.50.50.60">
    <property type="entry name" value="FAD/NAD(P)-binding domain"/>
    <property type="match status" value="1"/>
</dbReference>
<comment type="cofactor">
    <cofactor evidence="1 9">
        <name>FAD</name>
        <dbReference type="ChEBI" id="CHEBI:57692"/>
    </cofactor>
</comment>
<dbReference type="InterPro" id="IPR036188">
    <property type="entry name" value="FAD/NAD-bd_sf"/>
</dbReference>
<dbReference type="GO" id="GO:0016020">
    <property type="term" value="C:membrane"/>
    <property type="evidence" value="ECO:0007669"/>
    <property type="project" value="UniProtKB-SubCell"/>
</dbReference>
<keyword evidence="9" id="KW-0812">Transmembrane</keyword>
<evidence type="ECO:0000256" key="3">
    <source>
        <dbReference type="ARBA" id="ARBA00008802"/>
    </source>
</evidence>
<comment type="pathway">
    <text evidence="2">Terpene metabolism; lanosterol biosynthesis; lanosterol from farnesyl diphosphate: step 2/3.</text>
</comment>
<dbReference type="AlphaFoldDB" id="A0A383VDC2"/>
<dbReference type="GO" id="GO:0050660">
    <property type="term" value="F:flavin adenine dinucleotide binding"/>
    <property type="evidence" value="ECO:0007669"/>
    <property type="project" value="UniProtKB-UniRule"/>
</dbReference>
<dbReference type="Proteomes" id="UP000256970">
    <property type="component" value="Unassembled WGS sequence"/>
</dbReference>
<dbReference type="PRINTS" id="PR00420">
    <property type="entry name" value="RNGMNOXGNASE"/>
</dbReference>
<comment type="function">
    <text evidence="9">Catalyzes the stereospecific oxidation of squalene to (S)-2,3-epoxysqualene, and is considered to be a rate-limiting enzyme in steroid biosynthesis.</text>
</comment>
<evidence type="ECO:0000256" key="2">
    <source>
        <dbReference type="ARBA" id="ARBA00005018"/>
    </source>
</evidence>
<keyword evidence="7 9" id="KW-0560">Oxidoreductase</keyword>
<dbReference type="GO" id="GO:0005783">
    <property type="term" value="C:endoplasmic reticulum"/>
    <property type="evidence" value="ECO:0007669"/>
    <property type="project" value="TreeGrafter"/>
</dbReference>
<organism evidence="11 12">
    <name type="scientific">Tetradesmus obliquus</name>
    <name type="common">Green alga</name>
    <name type="synonym">Acutodesmus obliquus</name>
    <dbReference type="NCBI Taxonomy" id="3088"/>
    <lineage>
        <taxon>Eukaryota</taxon>
        <taxon>Viridiplantae</taxon>
        <taxon>Chlorophyta</taxon>
        <taxon>core chlorophytes</taxon>
        <taxon>Chlorophyceae</taxon>
        <taxon>CS clade</taxon>
        <taxon>Sphaeropleales</taxon>
        <taxon>Scenedesmaceae</taxon>
        <taxon>Tetradesmus</taxon>
    </lineage>
</organism>
<protein>
    <recommendedName>
        <fullName evidence="4 9">Squalene monooxygenase</fullName>
        <ecNumber evidence="4 9">1.14.14.17</ecNumber>
    </recommendedName>
</protein>
<keyword evidence="6 9" id="KW-0274">FAD</keyword>
<sequence length="527" mass="57139">MGEGKEKHSDSMILPTIPSNDDYAADPEVWDLIVVGAGVAGAALAYRQGQDHRRVLLLERDFSQPDRIVGELLQPGGYLMLKKLGLEDTTDGIDSVKVHGYAIYKDGKYAAVRYPTEGYSADVAGRSFHHGRFVQKLRLRAASQQSVTCREATVRKLINDVGEDWSEGQPVSGVKYKAADGSIREARAHLSVVCDGMYSNFRKPLTESADVVHPSFFVGLLLRNVALPYANHGHVVLAEPSPVLFYPISPTEVRCLVDVPGPKLPADLPGYLRSIVAPQVPPELQQAFLTAIDNEAIRSMQNKQVSCQPMHQPGALLLGDAFNMRHPLTGGGMTVALSDTRLLCEMLQPLPSFEDAIATARSTAEFYTKRKPVSATINTLANALYKVFCVTGSDAHEEMRQACFDYLAKGGACSSGPVSLLSGLNPSPSMLVMHFFSVALFGVGRLLRPRPTFRGLYMCIALLIVASRIILPIIWVEGLRAVFFPSLAPKPLNNVKRVESLRSMGSMGGSTASALASSASKGLSKVR</sequence>
<dbReference type="InterPro" id="IPR013698">
    <property type="entry name" value="Squalene_epoxidase"/>
</dbReference>
<comment type="subcellular location">
    <subcellularLocation>
        <location evidence="9">Membrane</location>
        <topology evidence="9">Multi-pass membrane protein</topology>
    </subcellularLocation>
</comment>
<dbReference type="GO" id="GO:0004506">
    <property type="term" value="F:squalene monooxygenase activity"/>
    <property type="evidence" value="ECO:0007669"/>
    <property type="project" value="UniProtKB-UniRule"/>
</dbReference>
<dbReference type="PANTHER" id="PTHR10835">
    <property type="entry name" value="SQUALENE MONOOXYGENASE"/>
    <property type="match status" value="1"/>
</dbReference>
<evidence type="ECO:0000256" key="8">
    <source>
        <dbReference type="ARBA" id="ARBA00023136"/>
    </source>
</evidence>
<evidence type="ECO:0000256" key="6">
    <source>
        <dbReference type="ARBA" id="ARBA00022827"/>
    </source>
</evidence>
<keyword evidence="8 9" id="KW-0472">Membrane</keyword>
<accession>A0A383VDC2</accession>
<dbReference type="PANTHER" id="PTHR10835:SF0">
    <property type="entry name" value="SQUALENE MONOOXYGENASE"/>
    <property type="match status" value="1"/>
</dbReference>
<proteinExistence type="inferred from homology"/>
<evidence type="ECO:0000256" key="5">
    <source>
        <dbReference type="ARBA" id="ARBA00022630"/>
    </source>
</evidence>
<name>A0A383VDC2_TETOB</name>
<evidence type="ECO:0000256" key="4">
    <source>
        <dbReference type="ARBA" id="ARBA00012312"/>
    </source>
</evidence>
<dbReference type="STRING" id="3088.A0A383VDC2"/>
<dbReference type="UniPathway" id="UPA00767">
    <property type="reaction ID" value="UER00752"/>
</dbReference>
<dbReference type="Pfam" id="PF08491">
    <property type="entry name" value="SE"/>
    <property type="match status" value="1"/>
</dbReference>
<keyword evidence="5 9" id="KW-0285">Flavoprotein</keyword>